<proteinExistence type="predicted"/>
<dbReference type="EMBL" id="GBXM01081035">
    <property type="protein sequence ID" value="JAH27542.1"/>
    <property type="molecule type" value="Transcribed_RNA"/>
</dbReference>
<evidence type="ECO:0000313" key="1">
    <source>
        <dbReference type="EMBL" id="JAH27542.1"/>
    </source>
</evidence>
<protein>
    <submittedName>
        <fullName evidence="1">Uncharacterized protein</fullName>
    </submittedName>
</protein>
<dbReference type="AlphaFoldDB" id="A0A0E9RFF3"/>
<name>A0A0E9RFF3_ANGAN</name>
<reference evidence="1" key="2">
    <citation type="journal article" date="2015" name="Fish Shellfish Immunol.">
        <title>Early steps in the European eel (Anguilla anguilla)-Vibrio vulnificus interaction in the gills: Role of the RtxA13 toxin.</title>
        <authorList>
            <person name="Callol A."/>
            <person name="Pajuelo D."/>
            <person name="Ebbesson L."/>
            <person name="Teles M."/>
            <person name="MacKenzie S."/>
            <person name="Amaro C."/>
        </authorList>
    </citation>
    <scope>NUCLEOTIDE SEQUENCE</scope>
</reference>
<accession>A0A0E9RFF3</accession>
<reference evidence="1" key="1">
    <citation type="submission" date="2014-11" db="EMBL/GenBank/DDBJ databases">
        <authorList>
            <person name="Amaro Gonzalez C."/>
        </authorList>
    </citation>
    <scope>NUCLEOTIDE SEQUENCE</scope>
</reference>
<organism evidence="1">
    <name type="scientific">Anguilla anguilla</name>
    <name type="common">European freshwater eel</name>
    <name type="synonym">Muraena anguilla</name>
    <dbReference type="NCBI Taxonomy" id="7936"/>
    <lineage>
        <taxon>Eukaryota</taxon>
        <taxon>Metazoa</taxon>
        <taxon>Chordata</taxon>
        <taxon>Craniata</taxon>
        <taxon>Vertebrata</taxon>
        <taxon>Euteleostomi</taxon>
        <taxon>Actinopterygii</taxon>
        <taxon>Neopterygii</taxon>
        <taxon>Teleostei</taxon>
        <taxon>Anguilliformes</taxon>
        <taxon>Anguillidae</taxon>
        <taxon>Anguilla</taxon>
    </lineage>
</organism>
<sequence length="33" mass="3913">MRRLIFTRDKKQEERTSLQKVTYLLNRAASVGC</sequence>